<keyword evidence="3" id="KW-1003">Cell membrane</keyword>
<feature type="transmembrane region" description="Helical" evidence="5">
    <location>
        <begin position="225"/>
        <end position="243"/>
    </location>
</feature>
<dbReference type="SUPFAM" id="SSF103473">
    <property type="entry name" value="MFS general substrate transporter"/>
    <property type="match status" value="1"/>
</dbReference>
<feature type="transmembrane region" description="Helical" evidence="5">
    <location>
        <begin position="124"/>
        <end position="146"/>
    </location>
</feature>
<evidence type="ECO:0000259" key="6">
    <source>
        <dbReference type="PROSITE" id="PS50850"/>
    </source>
</evidence>
<comment type="subcellular location">
    <subcellularLocation>
        <location evidence="1">Cell membrane</location>
        <topology evidence="1">Multi-pass membrane protein</topology>
    </subcellularLocation>
</comment>
<evidence type="ECO:0000313" key="7">
    <source>
        <dbReference type="EMBL" id="AEB95437.1"/>
    </source>
</evidence>
<dbReference type="eggNOG" id="arCOG05341">
    <property type="taxonomic scope" value="Archaea"/>
</dbReference>
<feature type="transmembrane region" description="Helical" evidence="5">
    <location>
        <begin position="278"/>
        <end position="300"/>
    </location>
</feature>
<dbReference type="HOGENOM" id="CLU_062369_0_0_2"/>
<keyword evidence="4" id="KW-0769">Symport</keyword>
<keyword evidence="5" id="KW-1133">Transmembrane helix</keyword>
<dbReference type="GeneID" id="10493522"/>
<feature type="transmembrane region" description="Helical" evidence="5">
    <location>
        <begin position="91"/>
        <end position="112"/>
    </location>
</feature>
<feature type="transmembrane region" description="Helical" evidence="5">
    <location>
        <begin position="343"/>
        <end position="361"/>
    </location>
</feature>
<dbReference type="InterPro" id="IPR011701">
    <property type="entry name" value="MFS"/>
</dbReference>
<gene>
    <name evidence="7" type="ordered locus">Mcup_1334</name>
</gene>
<dbReference type="PANTHER" id="PTHR43528:SF1">
    <property type="entry name" value="ALPHA-KETOGLUTARATE PERMEASE"/>
    <property type="match status" value="1"/>
</dbReference>
<dbReference type="RefSeq" id="WP_013737935.1">
    <property type="nucleotide sequence ID" value="NC_015435.1"/>
</dbReference>
<dbReference type="KEGG" id="mcn:Mcup_1334"/>
<proteinExistence type="predicted"/>
<evidence type="ECO:0000313" key="8">
    <source>
        <dbReference type="Proteomes" id="UP000007812"/>
    </source>
</evidence>
<dbReference type="OrthoDB" id="117970at2157"/>
<feature type="transmembrane region" description="Helical" evidence="5">
    <location>
        <begin position="66"/>
        <end position="85"/>
    </location>
</feature>
<keyword evidence="2" id="KW-0813">Transport</keyword>
<dbReference type="CDD" id="cd17316">
    <property type="entry name" value="MFS_SV2_like"/>
    <property type="match status" value="1"/>
</dbReference>
<keyword evidence="8" id="KW-1185">Reference proteome</keyword>
<dbReference type="Pfam" id="PF07690">
    <property type="entry name" value="MFS_1"/>
    <property type="match status" value="1"/>
</dbReference>
<evidence type="ECO:0000256" key="4">
    <source>
        <dbReference type="ARBA" id="ARBA00022847"/>
    </source>
</evidence>
<keyword evidence="5" id="KW-0472">Membrane</keyword>
<dbReference type="Gene3D" id="1.20.1250.20">
    <property type="entry name" value="MFS general substrate transporter like domains"/>
    <property type="match status" value="2"/>
</dbReference>
<reference evidence="7 8" key="1">
    <citation type="journal article" date="2011" name="J. Bacteriol.">
        <title>Complete genome sequence of Metallosphaera cuprina, a metal sulfide-oxidizing archaeon from a hot spring.</title>
        <authorList>
            <person name="Liu L.J."/>
            <person name="You X.Y."/>
            <person name="Zheng H."/>
            <person name="Wang S."/>
            <person name="Jiang C.Y."/>
            <person name="Liu S.J."/>
        </authorList>
    </citation>
    <scope>NUCLEOTIDE SEQUENCE [LARGE SCALE GENOMIC DNA]</scope>
    <source>
        <strain evidence="7 8">Ar-4</strain>
    </source>
</reference>
<dbReference type="PANTHER" id="PTHR43528">
    <property type="entry name" value="ALPHA-KETOGLUTARATE PERMEASE"/>
    <property type="match status" value="1"/>
</dbReference>
<dbReference type="InterPro" id="IPR036259">
    <property type="entry name" value="MFS_trans_sf"/>
</dbReference>
<feature type="transmembrane region" description="Helical" evidence="5">
    <location>
        <begin position="255"/>
        <end position="272"/>
    </location>
</feature>
<dbReference type="Proteomes" id="UP000007812">
    <property type="component" value="Chromosome"/>
</dbReference>
<evidence type="ECO:0000256" key="1">
    <source>
        <dbReference type="ARBA" id="ARBA00004651"/>
    </source>
</evidence>
<feature type="transmembrane region" description="Helical" evidence="5">
    <location>
        <begin position="192"/>
        <end position="213"/>
    </location>
</feature>
<dbReference type="PROSITE" id="PS50850">
    <property type="entry name" value="MFS"/>
    <property type="match status" value="1"/>
</dbReference>
<dbReference type="GO" id="GO:0015293">
    <property type="term" value="F:symporter activity"/>
    <property type="evidence" value="ECO:0007669"/>
    <property type="project" value="UniProtKB-KW"/>
</dbReference>
<keyword evidence="5" id="KW-0812">Transmembrane</keyword>
<evidence type="ECO:0000256" key="3">
    <source>
        <dbReference type="ARBA" id="ARBA00022475"/>
    </source>
</evidence>
<sequence>MLKSIVSLLLIFLLAALSVYSISFVLPTLASLYGRSVYFTVPMSWIGGAIGGVLLSMLADRWSRRMSLLISIFLFTIPLIMNIAIRELPLLYLIWFIIGFGVNGENGLSYAYAAELAPPRYRGLVGSLMQGLYFIGGLIGLIWAILFKNVNAYFLSLGLISCLSFALWFLIPESRWRNRSYRGSTSRDLIRTVILGSIFAVGSFLFIVPLVSLSFTVLSMLKVDSFLILSIALILGMISFTLAGRVSDSLGRKKTTFVFVAISIVFSIVMLVSLNSILIALTIIALMIGSSFFAYFGVWMSEVFPPETRATWTNAVFFLGRLVGGGFGVSLVLLMPFGLKDDLGAALLISSLLVLISVIGLPETVKINKRN</sequence>
<feature type="domain" description="Major facilitator superfamily (MFS) profile" evidence="6">
    <location>
        <begin position="1"/>
        <end position="369"/>
    </location>
</feature>
<evidence type="ECO:0000256" key="5">
    <source>
        <dbReference type="SAM" id="Phobius"/>
    </source>
</evidence>
<dbReference type="EMBL" id="CP002656">
    <property type="protein sequence ID" value="AEB95437.1"/>
    <property type="molecule type" value="Genomic_DNA"/>
</dbReference>
<dbReference type="GO" id="GO:0005886">
    <property type="term" value="C:plasma membrane"/>
    <property type="evidence" value="ECO:0007669"/>
    <property type="project" value="UniProtKB-SubCell"/>
</dbReference>
<evidence type="ECO:0000256" key="2">
    <source>
        <dbReference type="ARBA" id="ARBA00022448"/>
    </source>
</evidence>
<feature type="transmembrane region" description="Helical" evidence="5">
    <location>
        <begin position="152"/>
        <end position="171"/>
    </location>
</feature>
<name>F4FY64_METCR</name>
<dbReference type="AlphaFoldDB" id="F4FY64"/>
<dbReference type="STRING" id="1006006.Mcup_1334"/>
<dbReference type="InterPro" id="IPR020846">
    <property type="entry name" value="MFS_dom"/>
</dbReference>
<dbReference type="InterPro" id="IPR051084">
    <property type="entry name" value="H+-coupled_symporters"/>
</dbReference>
<protein>
    <submittedName>
        <fullName evidence="7">Major facilitator transporter</fullName>
    </submittedName>
</protein>
<dbReference type="PATRIC" id="fig|1006006.8.peg.1327"/>
<accession>F4FY64</accession>
<feature type="transmembrane region" description="Helical" evidence="5">
    <location>
        <begin position="37"/>
        <end position="59"/>
    </location>
</feature>
<organism evidence="7 8">
    <name type="scientific">Metallosphaera cuprina (strain Ar-4)</name>
    <dbReference type="NCBI Taxonomy" id="1006006"/>
    <lineage>
        <taxon>Archaea</taxon>
        <taxon>Thermoproteota</taxon>
        <taxon>Thermoprotei</taxon>
        <taxon>Sulfolobales</taxon>
        <taxon>Sulfolobaceae</taxon>
        <taxon>Metallosphaera</taxon>
    </lineage>
</organism>
<feature type="transmembrane region" description="Helical" evidence="5">
    <location>
        <begin position="312"/>
        <end position="337"/>
    </location>
</feature>